<evidence type="ECO:0000256" key="5">
    <source>
        <dbReference type="SAM" id="MobiDB-lite"/>
    </source>
</evidence>
<dbReference type="GO" id="GO:0005524">
    <property type="term" value="F:ATP binding"/>
    <property type="evidence" value="ECO:0007669"/>
    <property type="project" value="UniProtKB-KW"/>
</dbReference>
<keyword evidence="9" id="KW-0067">ATP-binding</keyword>
<feature type="transmembrane region" description="Helical" evidence="6">
    <location>
        <begin position="67"/>
        <end position="91"/>
    </location>
</feature>
<dbReference type="InterPro" id="IPR036640">
    <property type="entry name" value="ABC1_TM_sf"/>
</dbReference>
<comment type="caution">
    <text evidence="9">The sequence shown here is derived from an EMBL/GenBank/DDBJ whole genome shotgun (WGS) entry which is preliminary data.</text>
</comment>
<keyword evidence="3 6" id="KW-1133">Transmembrane helix</keyword>
<sequence>MTEFVPARTAGIPPPREVLRTVLRRQARPLTIAAVGSCVHQACEALVPLAIGLAVQNAVAGGDLSDALLAVAGVLALFAVLATGGGLAFYLNARSVSREAHRLRSDATARILADPAAGAGRTAGEWASVLTSDATATAQAARARSNVVSGAVGLAVTAAVLLRIDLWLGLGTLLTVPPLILGIDAISPRLEARLRERSQAAGLAAALAAELVRALAPLRAFGGTGEALRRYRAATARCLDADLAAASANAVVAAVGLVSTAFVTVAIAAAAGWMAFNGRIDVGQFVTVVAMASFVGDPVSRIAFGVQQLSAARAGAARIAPLLGPPPLLGTPPRDDAERGHGHAAPTGLDQEPVILENVSAGPIRALTLRLDPGAAVGVVAVDPAAAATLLAILSGRQAPSTGSARLGGRPLHAIARHGLDFRILVVPHQIHLLGRTLTEALQTGRDTDPARMRAALATASAADLPEQLTEAGANLSGGQRQRVAVARALAAEPAVLVLSDPLTALDAVTEDQVAARLIATRRAQGGATVVLTTSPPLLSRCDHVLYIDAQGTVLDAAHAELMSEPGYAAAVLR</sequence>
<dbReference type="Pfam" id="PF00664">
    <property type="entry name" value="ABC_membrane"/>
    <property type="match status" value="1"/>
</dbReference>
<dbReference type="InterPro" id="IPR003439">
    <property type="entry name" value="ABC_transporter-like_ATP-bd"/>
</dbReference>
<keyword evidence="9" id="KW-0547">Nucleotide-binding</keyword>
<dbReference type="EMBL" id="JAAFYZ010000042">
    <property type="protein sequence ID" value="MBS2548144.1"/>
    <property type="molecule type" value="Genomic_DNA"/>
</dbReference>
<reference evidence="9 10" key="1">
    <citation type="submission" date="2020-02" db="EMBL/GenBank/DDBJ databases">
        <title>Acidophilic actinobacteria isolated from forest soil.</title>
        <authorList>
            <person name="Golinska P."/>
        </authorList>
    </citation>
    <scope>NUCLEOTIDE SEQUENCE [LARGE SCALE GENOMIC DNA]</scope>
    <source>
        <strain evidence="9 10">NL8</strain>
    </source>
</reference>
<protein>
    <submittedName>
        <fullName evidence="9">ABC transporter ATP-binding protein</fullName>
    </submittedName>
</protein>
<keyword evidence="10" id="KW-1185">Reference proteome</keyword>
<dbReference type="PROSITE" id="PS50893">
    <property type="entry name" value="ABC_TRANSPORTER_2"/>
    <property type="match status" value="1"/>
</dbReference>
<evidence type="ECO:0000256" key="6">
    <source>
        <dbReference type="SAM" id="Phobius"/>
    </source>
</evidence>
<feature type="domain" description="ABC transporter" evidence="7">
    <location>
        <begin position="349"/>
        <end position="573"/>
    </location>
</feature>
<dbReference type="RefSeq" id="WP_212009719.1">
    <property type="nucleotide sequence ID" value="NZ_JAAFYZ010000042.1"/>
</dbReference>
<feature type="transmembrane region" description="Helical" evidence="6">
    <location>
        <begin position="170"/>
        <end position="187"/>
    </location>
</feature>
<dbReference type="PROSITE" id="PS00211">
    <property type="entry name" value="ABC_TRANSPORTER_1"/>
    <property type="match status" value="1"/>
</dbReference>
<evidence type="ECO:0000259" key="7">
    <source>
        <dbReference type="PROSITE" id="PS50893"/>
    </source>
</evidence>
<name>A0ABS5KQ27_9ACTN</name>
<dbReference type="InterPro" id="IPR017871">
    <property type="entry name" value="ABC_transporter-like_CS"/>
</dbReference>
<dbReference type="InterPro" id="IPR011527">
    <property type="entry name" value="ABC1_TM_dom"/>
</dbReference>
<dbReference type="SUPFAM" id="SSF90123">
    <property type="entry name" value="ABC transporter transmembrane region"/>
    <property type="match status" value="1"/>
</dbReference>
<evidence type="ECO:0000256" key="3">
    <source>
        <dbReference type="ARBA" id="ARBA00022989"/>
    </source>
</evidence>
<dbReference type="Proteomes" id="UP000730482">
    <property type="component" value="Unassembled WGS sequence"/>
</dbReference>
<dbReference type="PANTHER" id="PTHR43394:SF1">
    <property type="entry name" value="ATP-BINDING CASSETTE SUB-FAMILY B MEMBER 10, MITOCHONDRIAL"/>
    <property type="match status" value="1"/>
</dbReference>
<dbReference type="InterPro" id="IPR027417">
    <property type="entry name" value="P-loop_NTPase"/>
</dbReference>
<keyword evidence="2 6" id="KW-0812">Transmembrane</keyword>
<dbReference type="Pfam" id="PF00005">
    <property type="entry name" value="ABC_tran"/>
    <property type="match status" value="1"/>
</dbReference>
<feature type="transmembrane region" description="Helical" evidence="6">
    <location>
        <begin position="30"/>
        <end position="55"/>
    </location>
</feature>
<dbReference type="SUPFAM" id="SSF52540">
    <property type="entry name" value="P-loop containing nucleoside triphosphate hydrolases"/>
    <property type="match status" value="1"/>
</dbReference>
<dbReference type="PANTHER" id="PTHR43394">
    <property type="entry name" value="ATP-DEPENDENT PERMEASE MDL1, MITOCHONDRIAL"/>
    <property type="match status" value="1"/>
</dbReference>
<dbReference type="Gene3D" id="3.40.50.300">
    <property type="entry name" value="P-loop containing nucleotide triphosphate hydrolases"/>
    <property type="match status" value="1"/>
</dbReference>
<evidence type="ECO:0000256" key="4">
    <source>
        <dbReference type="ARBA" id="ARBA00023136"/>
    </source>
</evidence>
<feature type="transmembrane region" description="Helical" evidence="6">
    <location>
        <begin position="251"/>
        <end position="276"/>
    </location>
</feature>
<feature type="transmembrane region" description="Helical" evidence="6">
    <location>
        <begin position="147"/>
        <end position="164"/>
    </location>
</feature>
<comment type="subcellular location">
    <subcellularLocation>
        <location evidence="1">Cell membrane</location>
        <topology evidence="1">Multi-pass membrane protein</topology>
    </subcellularLocation>
</comment>
<keyword evidence="4 6" id="KW-0472">Membrane</keyword>
<dbReference type="InterPro" id="IPR039421">
    <property type="entry name" value="Type_1_exporter"/>
</dbReference>
<evidence type="ECO:0000313" key="9">
    <source>
        <dbReference type="EMBL" id="MBS2548144.1"/>
    </source>
</evidence>
<evidence type="ECO:0000256" key="2">
    <source>
        <dbReference type="ARBA" id="ARBA00022692"/>
    </source>
</evidence>
<dbReference type="PROSITE" id="PS50929">
    <property type="entry name" value="ABC_TM1F"/>
    <property type="match status" value="1"/>
</dbReference>
<evidence type="ECO:0000259" key="8">
    <source>
        <dbReference type="PROSITE" id="PS50929"/>
    </source>
</evidence>
<gene>
    <name evidence="9" type="ORF">KGQ19_14850</name>
</gene>
<organism evidence="9 10">
    <name type="scientific">Catenulispora pinistramenti</name>
    <dbReference type="NCBI Taxonomy" id="2705254"/>
    <lineage>
        <taxon>Bacteria</taxon>
        <taxon>Bacillati</taxon>
        <taxon>Actinomycetota</taxon>
        <taxon>Actinomycetes</taxon>
        <taxon>Catenulisporales</taxon>
        <taxon>Catenulisporaceae</taxon>
        <taxon>Catenulispora</taxon>
    </lineage>
</organism>
<feature type="domain" description="ABC transmembrane type-1" evidence="8">
    <location>
        <begin position="32"/>
        <end position="311"/>
    </location>
</feature>
<accession>A0ABS5KQ27</accession>
<dbReference type="Gene3D" id="1.20.1560.10">
    <property type="entry name" value="ABC transporter type 1, transmembrane domain"/>
    <property type="match status" value="1"/>
</dbReference>
<evidence type="ECO:0000256" key="1">
    <source>
        <dbReference type="ARBA" id="ARBA00004651"/>
    </source>
</evidence>
<proteinExistence type="predicted"/>
<evidence type="ECO:0000313" key="10">
    <source>
        <dbReference type="Proteomes" id="UP000730482"/>
    </source>
</evidence>
<feature type="region of interest" description="Disordered" evidence="5">
    <location>
        <begin position="325"/>
        <end position="349"/>
    </location>
</feature>